<sequence>MSRTAEGPQPADLAAELARRPTAIAALVTLRDRAAATVGDLGGVDEASREALRADLCWLAATGLLRREPHGSWDVVAATGAYRLSTMGNALADALNALAEGCRHLAGASATQRRDSTPR</sequence>
<dbReference type="EMBL" id="FMIA01000002">
    <property type="protein sequence ID" value="SCL48504.1"/>
    <property type="molecule type" value="Genomic_DNA"/>
</dbReference>
<proteinExistence type="predicted"/>
<dbReference type="OrthoDB" id="512175at2"/>
<evidence type="ECO:0000313" key="2">
    <source>
        <dbReference type="Proteomes" id="UP000198937"/>
    </source>
</evidence>
<dbReference type="Proteomes" id="UP000198937">
    <property type="component" value="Unassembled WGS sequence"/>
</dbReference>
<dbReference type="AlphaFoldDB" id="A0A1C6U3B9"/>
<name>A0A1C6U3B9_9ACTN</name>
<accession>A0A1C6U3B9</accession>
<gene>
    <name evidence="1" type="ORF">GA0070617_0896</name>
</gene>
<keyword evidence="2" id="KW-1185">Reference proteome</keyword>
<dbReference type="RefSeq" id="WP_139135569.1">
    <property type="nucleotide sequence ID" value="NZ_BMMJ01000001.1"/>
</dbReference>
<organism evidence="1 2">
    <name type="scientific">Micromonospora yangpuensis</name>
    <dbReference type="NCBI Taxonomy" id="683228"/>
    <lineage>
        <taxon>Bacteria</taxon>
        <taxon>Bacillati</taxon>
        <taxon>Actinomycetota</taxon>
        <taxon>Actinomycetes</taxon>
        <taxon>Micromonosporales</taxon>
        <taxon>Micromonosporaceae</taxon>
        <taxon>Micromonospora</taxon>
    </lineage>
</organism>
<evidence type="ECO:0000313" key="1">
    <source>
        <dbReference type="EMBL" id="SCL48504.1"/>
    </source>
</evidence>
<protein>
    <submittedName>
        <fullName evidence="1">Uncharacterized protein</fullName>
    </submittedName>
</protein>
<reference evidence="1 2" key="1">
    <citation type="submission" date="2016-06" db="EMBL/GenBank/DDBJ databases">
        <authorList>
            <person name="Kjaerup R.B."/>
            <person name="Dalgaard T.S."/>
            <person name="Juul-Madsen H.R."/>
        </authorList>
    </citation>
    <scope>NUCLEOTIDE SEQUENCE [LARGE SCALE GENOMIC DNA]</scope>
    <source>
        <strain evidence="1 2">DSM 45577</strain>
    </source>
</reference>